<keyword evidence="3 20" id="KW-0813">Transport</keyword>
<dbReference type="PANTHER" id="PTHR33149">
    <property type="entry name" value="PHOTOSYSTEM II PROTEIN D1"/>
    <property type="match status" value="1"/>
</dbReference>
<evidence type="ECO:0000256" key="11">
    <source>
        <dbReference type="ARBA" id="ARBA00022982"/>
    </source>
</evidence>
<dbReference type="Gene3D" id="1.20.85.10">
    <property type="entry name" value="Photosystem II protein D1-like"/>
    <property type="match status" value="1"/>
</dbReference>
<feature type="binding site" evidence="20">
    <location>
        <position position="218"/>
    </location>
    <ligand>
        <name>Fe cation</name>
        <dbReference type="ChEBI" id="CHEBI:24875"/>
        <note>ligand shared with heterodimeric partner</note>
    </ligand>
</feature>
<keyword evidence="17 20" id="KW-0464">Manganese</keyword>
<feature type="chain" id="PRO_5023450880" description="Photosystem II protein D1" evidence="20">
    <location>
        <begin position="1"/>
        <end position="348"/>
    </location>
</feature>
<dbReference type="GO" id="GO:0031676">
    <property type="term" value="C:plasma membrane-derived thylakoid membrane"/>
    <property type="evidence" value="ECO:0007669"/>
    <property type="project" value="UniProtKB-SubCell"/>
</dbReference>
<dbReference type="Pfam" id="PF00124">
    <property type="entry name" value="Photo_RC"/>
    <property type="match status" value="1"/>
</dbReference>
<keyword evidence="7 20" id="KW-0812">Transmembrane</keyword>
<evidence type="ECO:0000256" key="12">
    <source>
        <dbReference type="ARBA" id="ARBA00022989"/>
    </source>
</evidence>
<comment type="miscellaneous">
    <text evidence="20">2 of the reaction center chlorophylls (ChlD1 and ChlD2) are entirely coordinated by water.</text>
</comment>
<name>B7K9N5_GLOC7</name>
<dbReference type="FunFam" id="1.20.85.10:FF:000002">
    <property type="entry name" value="Photosystem II protein D1"/>
    <property type="match status" value="1"/>
</dbReference>
<dbReference type="KEGG" id="cyc:PCC7424_1564"/>
<evidence type="ECO:0000256" key="10">
    <source>
        <dbReference type="ARBA" id="ARBA00022842"/>
    </source>
</evidence>
<comment type="miscellaneous">
    <text evidence="20">Herbicides such as atrazine, BNT, diuron or ioxynil bind in the Q(B) binding site and block subsequent electron transfer.</text>
</comment>
<dbReference type="PRINTS" id="PR00256">
    <property type="entry name" value="REACTNCENTRE"/>
</dbReference>
<evidence type="ECO:0000256" key="1">
    <source>
        <dbReference type="ARBA" id="ARBA00004636"/>
    </source>
</evidence>
<keyword evidence="8 20" id="KW-0479">Metal-binding</keyword>
<accession>B7K9N5</accession>
<dbReference type="InterPro" id="IPR055265">
    <property type="entry name" value="Photo_RC_L/M_CS"/>
</dbReference>
<feature type="binding site" evidence="20">
    <location>
        <position position="336"/>
    </location>
    <ligand>
        <name>[CaMn4O5] cluster</name>
        <dbReference type="ChEBI" id="CHEBI:189552"/>
    </ligand>
</feature>
<dbReference type="EMBL" id="CP001291">
    <property type="protein sequence ID" value="ACK70003.1"/>
    <property type="molecule type" value="Genomic_DNA"/>
</dbReference>
<comment type="catalytic activity">
    <reaction evidence="20">
        <text>2 a plastoquinone + 4 hnu + 2 H2O = 2 a plastoquinol + O2</text>
        <dbReference type="Rhea" id="RHEA:36359"/>
        <dbReference type="Rhea" id="RHEA-COMP:9561"/>
        <dbReference type="Rhea" id="RHEA-COMP:9562"/>
        <dbReference type="ChEBI" id="CHEBI:15377"/>
        <dbReference type="ChEBI" id="CHEBI:15379"/>
        <dbReference type="ChEBI" id="CHEBI:17757"/>
        <dbReference type="ChEBI" id="CHEBI:30212"/>
        <dbReference type="ChEBI" id="CHEBI:62192"/>
        <dbReference type="EC" id="1.10.3.9"/>
    </reaction>
</comment>
<comment type="PTM">
    <text evidence="20">Tyr-164 forms a radical intermediate that is referred to as redox-active TyrZ, YZ or Y-Z.</text>
</comment>
<evidence type="ECO:0000313" key="24">
    <source>
        <dbReference type="Proteomes" id="UP000002384"/>
    </source>
</evidence>
<proteinExistence type="inferred from homology"/>
<evidence type="ECO:0000313" key="23">
    <source>
        <dbReference type="EMBL" id="ACK70003.1"/>
    </source>
</evidence>
<feature type="transmembrane region" description="Helical" evidence="22">
    <location>
        <begin position="277"/>
        <end position="299"/>
    </location>
</feature>
<evidence type="ECO:0000256" key="5">
    <source>
        <dbReference type="ARBA" id="ARBA00022531"/>
    </source>
</evidence>
<dbReference type="OrthoDB" id="505356at2"/>
<comment type="similarity">
    <text evidence="2 20 21">Belongs to the reaction center PufL/M/PsbA/D family.</text>
</comment>
<keyword evidence="5 20" id="KW-0602">Photosynthesis</keyword>
<dbReference type="GO" id="GO:0010242">
    <property type="term" value="F:oxygen evolving activity"/>
    <property type="evidence" value="ECO:0007669"/>
    <property type="project" value="UniProtKB-EC"/>
</dbReference>
<dbReference type="eggNOG" id="ENOG502Z9WG">
    <property type="taxonomic scope" value="Bacteria"/>
</dbReference>
<gene>
    <name evidence="20" type="primary">psbA</name>
    <name evidence="23" type="ordered locus">PCC7424_1564</name>
</gene>
<keyword evidence="6 20" id="KW-0359">Herbicide resistance</keyword>
<comment type="subunit">
    <text evidence="20">PSII is composed of 1 copy each of membrane proteins PsbA, PsbB, PsbC, PsbD, PsbE, PsbF, PsbH, PsbI, PsbJ, PsbK, PsbL, PsbM, PsbT, PsbX, PsbY, PsbZ, Psb30/Ycf12, peripheral proteins PsbO, CyanoQ (PsbQ), PsbU, PsbV and a large number of cofactors. It forms dimeric complexes.</text>
</comment>
<feature type="binding site" evidence="20">
    <location>
        <position position="129"/>
    </location>
    <ligand>
        <name>pheophytin a</name>
        <dbReference type="ChEBI" id="CHEBI:136840"/>
        <label>D1</label>
    </ligand>
</feature>
<dbReference type="GO" id="GO:0009055">
    <property type="term" value="F:electron transfer activity"/>
    <property type="evidence" value="ECO:0007669"/>
    <property type="project" value="UniProtKB-UniRule"/>
</dbReference>
<comment type="function">
    <text evidence="19 20">Photosystem II (PSII) is a light-driven water:plastoquinone oxidoreductase that uses light energy to abstract electrons from H(2)O, generating O(2) and a proton gradient subsequently used for ATP formation. It consists of a core antenna complex that captures photons, and an electron transfer chain that converts photonic excitation into a charge separation. The D1/D2 (PsbA/PsbD) reaction center heterodimer binds P680, the primary electron donor of PSII as well as several subsequent electron acceptors.</text>
</comment>
<feature type="binding site" evidence="20">
    <location>
        <position position="276"/>
    </location>
    <ligand>
        <name>Fe cation</name>
        <dbReference type="ChEBI" id="CHEBI:24875"/>
        <note>ligand shared with heterodimeric partner</note>
    </ligand>
</feature>
<feature type="transmembrane region" description="Helical" evidence="22">
    <location>
        <begin position="117"/>
        <end position="134"/>
    </location>
</feature>
<evidence type="ECO:0000256" key="15">
    <source>
        <dbReference type="ARBA" id="ARBA00023004"/>
    </source>
</evidence>
<feature type="binding site" description="axial binding residue" evidence="20">
    <location>
        <position position="201"/>
    </location>
    <ligand>
        <name>chlorophyll a</name>
        <dbReference type="ChEBI" id="CHEBI:58416"/>
        <label>PD1</label>
    </ligand>
    <ligandPart>
        <name>Mg</name>
        <dbReference type="ChEBI" id="CHEBI:25107"/>
    </ligandPart>
</feature>
<feature type="binding site" evidence="20">
    <location>
        <position position="173"/>
    </location>
    <ligand>
        <name>[CaMn4O5] cluster</name>
        <dbReference type="ChEBI" id="CHEBI:189552"/>
    </ligand>
</feature>
<keyword evidence="4 20" id="KW-0148">Chlorophyll</keyword>
<dbReference type="STRING" id="65393.PCC7424_1564"/>
<dbReference type="HOGENOM" id="CLU_054206_1_0_3"/>
<keyword evidence="12 20" id="KW-1133">Transmembrane helix</keyword>
<dbReference type="RefSeq" id="WP_012598947.1">
    <property type="nucleotide sequence ID" value="NC_011729.1"/>
</dbReference>
<evidence type="ECO:0000256" key="22">
    <source>
        <dbReference type="SAM" id="Phobius"/>
    </source>
</evidence>
<evidence type="ECO:0000256" key="17">
    <source>
        <dbReference type="ARBA" id="ARBA00023211"/>
    </source>
</evidence>
<dbReference type="InterPro" id="IPR005867">
    <property type="entry name" value="PSII_D1"/>
</dbReference>
<feature type="binding site" evidence="20">
    <location>
        <position position="192"/>
    </location>
    <ligand>
        <name>[CaMn4O5] cluster</name>
        <dbReference type="ChEBI" id="CHEBI:189552"/>
    </ligand>
</feature>
<evidence type="ECO:0000256" key="21">
    <source>
        <dbReference type="RuleBase" id="RU004331"/>
    </source>
</evidence>
<dbReference type="SUPFAM" id="SSF81483">
    <property type="entry name" value="Bacterial photosystem II reaction centre, L and M subunits"/>
    <property type="match status" value="1"/>
</dbReference>
<feature type="site" description="Tyrosine radical intermediate" evidence="20">
    <location>
        <position position="164"/>
    </location>
</feature>
<dbReference type="AlphaFoldDB" id="B7K9N5"/>
<keyword evidence="24" id="KW-1185">Reference proteome</keyword>
<protein>
    <recommendedName>
        <fullName evidence="20">Photosystem II protein D1</fullName>
        <shortName evidence="20">PSII D1 protein</shortName>
        <ecNumber evidence="20">1.10.3.9</ecNumber>
    </recommendedName>
    <alternativeName>
        <fullName evidence="20">Photosystem II Q(B) protein</fullName>
    </alternativeName>
</protein>
<evidence type="ECO:0000256" key="16">
    <source>
        <dbReference type="ARBA" id="ARBA00023136"/>
    </source>
</evidence>
<reference evidence="24" key="1">
    <citation type="journal article" date="2011" name="MBio">
        <title>Novel metabolic attributes of the genus Cyanothece, comprising a group of unicellular nitrogen-fixing Cyanobacteria.</title>
        <authorList>
            <person name="Bandyopadhyay A."/>
            <person name="Elvitigala T."/>
            <person name="Welsh E."/>
            <person name="Stockel J."/>
            <person name="Liberton M."/>
            <person name="Min H."/>
            <person name="Sherman L.A."/>
            <person name="Pakrasi H.B."/>
        </authorList>
    </citation>
    <scope>NUCLEOTIDE SEQUENCE [LARGE SCALE GENOMIC DNA]</scope>
    <source>
        <strain evidence="24">PCC 7424</strain>
    </source>
</reference>
<comment type="PTM">
    <text evidence="20">C-terminally processed by CtpA; processing is essential to allow assembly of the oxygen-evolving complex and thus photosynthetic growth.</text>
</comment>
<evidence type="ECO:0000256" key="7">
    <source>
        <dbReference type="ARBA" id="ARBA00022692"/>
    </source>
</evidence>
<evidence type="ECO:0000256" key="18">
    <source>
        <dbReference type="ARBA" id="ARBA00023276"/>
    </source>
</evidence>
<evidence type="ECO:0000256" key="3">
    <source>
        <dbReference type="ARBA" id="ARBA00022448"/>
    </source>
</evidence>
<evidence type="ECO:0000256" key="13">
    <source>
        <dbReference type="ARBA" id="ARBA00022991"/>
    </source>
</evidence>
<evidence type="ECO:0000256" key="2">
    <source>
        <dbReference type="ARBA" id="ARBA00008204"/>
    </source>
</evidence>
<organism evidence="23 24">
    <name type="scientific">Gloeothece citriformis (strain PCC 7424)</name>
    <name type="common">Cyanothece sp. (strain PCC 7424)</name>
    <dbReference type="NCBI Taxonomy" id="65393"/>
    <lineage>
        <taxon>Bacteria</taxon>
        <taxon>Bacillati</taxon>
        <taxon>Cyanobacteriota</taxon>
        <taxon>Cyanophyceae</taxon>
        <taxon>Oscillatoriophycideae</taxon>
        <taxon>Chroococcales</taxon>
        <taxon>Aphanothecaceae</taxon>
        <taxon>Gloeothece</taxon>
        <taxon>Gloeothece citriformis</taxon>
    </lineage>
</organism>
<dbReference type="GO" id="GO:0009523">
    <property type="term" value="C:photosystem II"/>
    <property type="evidence" value="ECO:0007669"/>
    <property type="project" value="UniProtKB-KW"/>
</dbReference>
<dbReference type="GO" id="GO:0009772">
    <property type="term" value="P:photosynthetic electron transport in photosystem II"/>
    <property type="evidence" value="ECO:0007669"/>
    <property type="project" value="InterPro"/>
</dbReference>
<evidence type="ECO:0000256" key="9">
    <source>
        <dbReference type="ARBA" id="ARBA00022837"/>
    </source>
</evidence>
<evidence type="ECO:0000256" key="8">
    <source>
        <dbReference type="ARBA" id="ARBA00022723"/>
    </source>
</evidence>
<dbReference type="InterPro" id="IPR036854">
    <property type="entry name" value="Photo_II_D1/D2_sf"/>
</dbReference>
<dbReference type="Proteomes" id="UP000002384">
    <property type="component" value="Chromosome"/>
</dbReference>
<keyword evidence="15 20" id="KW-0408">Iron</keyword>
<evidence type="ECO:0000256" key="19">
    <source>
        <dbReference type="ARBA" id="ARBA00037683"/>
    </source>
</evidence>
<feature type="site" description="Cleavage; by CtpA" evidence="20">
    <location>
        <begin position="348"/>
        <end position="349"/>
    </location>
</feature>
<keyword evidence="9 20" id="KW-0106">Calcium</keyword>
<dbReference type="HAMAP" id="MF_01379">
    <property type="entry name" value="PSII_PsbA_D1"/>
    <property type="match status" value="1"/>
</dbReference>
<dbReference type="PROSITE" id="PS00244">
    <property type="entry name" value="REACTION_CENTER"/>
    <property type="match status" value="1"/>
</dbReference>
<keyword evidence="13 20" id="KW-0157">Chromophore</keyword>
<dbReference type="GO" id="GO:0016682">
    <property type="term" value="F:oxidoreductase activity, acting on diphenols and related substances as donors, oxygen as acceptor"/>
    <property type="evidence" value="ECO:0007669"/>
    <property type="project" value="UniProtKB-UniRule"/>
</dbReference>
<evidence type="ECO:0000256" key="20">
    <source>
        <dbReference type="HAMAP-Rule" id="MF_01379"/>
    </source>
</evidence>
<dbReference type="InterPro" id="IPR055266">
    <property type="entry name" value="D1/D2"/>
</dbReference>
<feature type="transmembrane region" description="Helical" evidence="22">
    <location>
        <begin position="32"/>
        <end position="58"/>
    </location>
</feature>
<feature type="binding site" evidence="20">
    <location>
        <position position="218"/>
    </location>
    <ligand>
        <name>a quinone</name>
        <dbReference type="ChEBI" id="CHEBI:132124"/>
        <label>B</label>
    </ligand>
</feature>
<feature type="transmembrane region" description="Helical" evidence="22">
    <location>
        <begin position="146"/>
        <end position="167"/>
    </location>
</feature>
<feature type="binding site" evidence="20">
    <location>
        <position position="348"/>
    </location>
    <ligand>
        <name>[CaMn4O5] cluster</name>
        <dbReference type="ChEBI" id="CHEBI:189552"/>
    </ligand>
</feature>
<evidence type="ECO:0000256" key="6">
    <source>
        <dbReference type="ARBA" id="ARBA00022646"/>
    </source>
</evidence>
<dbReference type="GO" id="GO:0009635">
    <property type="term" value="P:response to herbicide"/>
    <property type="evidence" value="ECO:0007669"/>
    <property type="project" value="UniProtKB-KW"/>
</dbReference>
<dbReference type="EC" id="1.10.3.9" evidence="20"/>
<feature type="transmembrane region" description="Helical" evidence="22">
    <location>
        <begin position="195"/>
        <end position="214"/>
    </location>
</feature>
<dbReference type="NCBIfam" id="TIGR01151">
    <property type="entry name" value="psbA"/>
    <property type="match status" value="1"/>
</dbReference>
<feature type="binding site" description="axial binding residue" evidence="20">
    <location>
        <position position="121"/>
    </location>
    <ligand>
        <name>chlorophyll a</name>
        <dbReference type="ChEBI" id="CHEBI:58416"/>
        <label>ChlzD1</label>
    </ligand>
    <ligandPart>
        <name>Mg</name>
        <dbReference type="ChEBI" id="CHEBI:25107"/>
    </ligandPart>
</feature>
<dbReference type="InterPro" id="IPR000484">
    <property type="entry name" value="Photo_RC_L/M"/>
</dbReference>
<sequence>MSNVILGRRELDLGTTWEKFCQWITSTENRIYIGWFGVLMIPTLFAAAMCFAIAFVCAPPVDMDGIREPVLGSLLSGNNFISAAVIPTSAAIGLHYYPIWDAASLDEWLYNGGPYQLIIFHFLIGIWCYLGRLWELSYRLGMRPWIAVAYSAPVAAASAVFLVYPIGQGSFSEGMPLGISGTFYFMLGFQADHNILMHPLHMLAVAGIFGGALLSSLHGSLVTSSLVQETTEEESINQGYRFGQQETTYNLLAGHEGYLGRLLVPGLGLRNSRSLHFIIAAVPVIGIWCATLAVGTMAFNLNGFNFNQSVVDSQGHPIYTDADLLNRANLGIRAMHAPNAHHFPLTLAGGEALPIS</sequence>
<feature type="site" description="Stabilizes free radical intermediate" evidence="20">
    <location>
        <position position="193"/>
    </location>
</feature>
<keyword evidence="16 20" id="KW-0472">Membrane</keyword>
<evidence type="ECO:0000256" key="14">
    <source>
        <dbReference type="ARBA" id="ARBA00023002"/>
    </source>
</evidence>
<keyword evidence="11 20" id="KW-0249">Electron transport</keyword>
<dbReference type="GO" id="GO:0005506">
    <property type="term" value="F:iron ion binding"/>
    <property type="evidence" value="ECO:0007669"/>
    <property type="project" value="UniProtKB-UniRule"/>
</dbReference>
<dbReference type="PANTHER" id="PTHR33149:SF12">
    <property type="entry name" value="PHOTOSYSTEM II D2 PROTEIN"/>
    <property type="match status" value="1"/>
</dbReference>
<comment type="miscellaneous">
    <text evidence="20">Cyanobacteriota usually contain more than 2 copies of the psbA gene.</text>
</comment>
<keyword evidence="20" id="KW-0793">Thylakoid</keyword>
<keyword evidence="14 20" id="KW-0560">Oxidoreductase</keyword>
<dbReference type="GO" id="GO:0016168">
    <property type="term" value="F:chlorophyll binding"/>
    <property type="evidence" value="ECO:0007669"/>
    <property type="project" value="UniProtKB-UniRule"/>
</dbReference>
<comment type="caution">
    <text evidence="20">Lacks conserved residue(s) required for the propagation of feature annotation.</text>
</comment>
<keyword evidence="18 20" id="KW-0604">Photosystem II</keyword>
<comment type="subcellular location">
    <subcellularLocation>
        <location evidence="1 20">Cellular thylakoid membrane</location>
        <topology evidence="1 20">Multi-pass membrane protein</topology>
    </subcellularLocation>
</comment>
<feature type="propeptide" id="PRO_5007343214" evidence="20">
    <location>
        <begin position="349"/>
        <end position="356"/>
    </location>
</feature>
<keyword evidence="10 20" id="KW-0460">Magnesium</keyword>
<evidence type="ECO:0000256" key="4">
    <source>
        <dbReference type="ARBA" id="ARBA00022494"/>
    </source>
</evidence>